<gene>
    <name evidence="2" type="ORF">BT96DRAFT_1025798</name>
</gene>
<name>A0A6A4GPE9_9AGAR</name>
<dbReference type="Proteomes" id="UP000799118">
    <property type="component" value="Unassembled WGS sequence"/>
</dbReference>
<proteinExistence type="predicted"/>
<sequence>MNQSLFSTLQGVRDTIKGLKPKSLADQAVKNVDKVLYSLSGTYAIDVNGNLQPIPTSLPQAILEHLQQPLRNNPDPSAGEARFYESLIDDPTNGLLSFFYPTILGFRVAPQFTYNTEVSNPLTDEYLTHADAGDASWIELGGFLDDSEPVFNPEDQAQAHSTPPNDHPWPQSSKTNPAPIYRELNIKAVRELPAFIPNLALDSLGRTVDSTPGRLKSKRPDFIVGKGLKTLIIVENKITSKMPAIRQLKGYMTDLRTSNPSAIGMACQCIGGQLGLEIAFMKWNEGLEIVPLEYGPNGKPKWFPVKDPRVFRTFVRILVENVEVVALN</sequence>
<feature type="compositionally biased region" description="Polar residues" evidence="1">
    <location>
        <begin position="158"/>
        <end position="176"/>
    </location>
</feature>
<evidence type="ECO:0000256" key="1">
    <source>
        <dbReference type="SAM" id="MobiDB-lite"/>
    </source>
</evidence>
<dbReference type="EMBL" id="ML769787">
    <property type="protein sequence ID" value="KAE9387659.1"/>
    <property type="molecule type" value="Genomic_DNA"/>
</dbReference>
<evidence type="ECO:0000313" key="3">
    <source>
        <dbReference type="Proteomes" id="UP000799118"/>
    </source>
</evidence>
<protein>
    <submittedName>
        <fullName evidence="2">Uncharacterized protein</fullName>
    </submittedName>
</protein>
<evidence type="ECO:0000313" key="2">
    <source>
        <dbReference type="EMBL" id="KAE9387659.1"/>
    </source>
</evidence>
<organism evidence="2 3">
    <name type="scientific">Gymnopus androsaceus JB14</name>
    <dbReference type="NCBI Taxonomy" id="1447944"/>
    <lineage>
        <taxon>Eukaryota</taxon>
        <taxon>Fungi</taxon>
        <taxon>Dikarya</taxon>
        <taxon>Basidiomycota</taxon>
        <taxon>Agaricomycotina</taxon>
        <taxon>Agaricomycetes</taxon>
        <taxon>Agaricomycetidae</taxon>
        <taxon>Agaricales</taxon>
        <taxon>Marasmiineae</taxon>
        <taxon>Omphalotaceae</taxon>
        <taxon>Gymnopus</taxon>
    </lineage>
</organism>
<accession>A0A6A4GPE9</accession>
<dbReference type="OrthoDB" id="2929273at2759"/>
<feature type="region of interest" description="Disordered" evidence="1">
    <location>
        <begin position="149"/>
        <end position="176"/>
    </location>
</feature>
<reference evidence="2" key="1">
    <citation type="journal article" date="2019" name="Environ. Microbiol.">
        <title>Fungal ecological strategies reflected in gene transcription - a case study of two litter decomposers.</title>
        <authorList>
            <person name="Barbi F."/>
            <person name="Kohler A."/>
            <person name="Barry K."/>
            <person name="Baskaran P."/>
            <person name="Daum C."/>
            <person name="Fauchery L."/>
            <person name="Ihrmark K."/>
            <person name="Kuo A."/>
            <person name="LaButti K."/>
            <person name="Lipzen A."/>
            <person name="Morin E."/>
            <person name="Grigoriev I.V."/>
            <person name="Henrissat B."/>
            <person name="Lindahl B."/>
            <person name="Martin F."/>
        </authorList>
    </citation>
    <scope>NUCLEOTIDE SEQUENCE</scope>
    <source>
        <strain evidence="2">JB14</strain>
    </source>
</reference>
<dbReference type="AlphaFoldDB" id="A0A6A4GPE9"/>
<keyword evidence="3" id="KW-1185">Reference proteome</keyword>